<sequence>MELPIVDRSHRAGSIHRQITTLTLFSNVTSLTAFAYCIPLGGKKTMIFTPCVSILTLLHHFILLLERRRCCILPPSFRHSISSTPSLIMFAWILGFTWLALSTVLASILGISIQHEAGRRELVFLAIEVGLSLLEAILLFALAMRCLRERELDCRAEKEFVVSQE</sequence>
<protein>
    <submittedName>
        <fullName evidence="2">Uncharacterized protein</fullName>
    </submittedName>
</protein>
<dbReference type="KEGG" id="abp:AGABI1DRAFT111010"/>
<dbReference type="AlphaFoldDB" id="K5Y360"/>
<feature type="transmembrane region" description="Helical" evidence="1">
    <location>
        <begin position="21"/>
        <end position="41"/>
    </location>
</feature>
<keyword evidence="1" id="KW-0812">Transmembrane</keyword>
<organism evidence="2 3">
    <name type="scientific">Agaricus bisporus var. burnettii (strain JB137-S8 / ATCC MYA-4627 / FGSC 10392)</name>
    <name type="common">White button mushroom</name>
    <dbReference type="NCBI Taxonomy" id="597362"/>
    <lineage>
        <taxon>Eukaryota</taxon>
        <taxon>Fungi</taxon>
        <taxon>Dikarya</taxon>
        <taxon>Basidiomycota</taxon>
        <taxon>Agaricomycotina</taxon>
        <taxon>Agaricomycetes</taxon>
        <taxon>Agaricomycetidae</taxon>
        <taxon>Agaricales</taxon>
        <taxon>Agaricineae</taxon>
        <taxon>Agaricaceae</taxon>
        <taxon>Agaricus</taxon>
    </lineage>
</organism>
<keyword evidence="1" id="KW-1133">Transmembrane helix</keyword>
<name>K5Y360_AGABU</name>
<dbReference type="HOGENOM" id="CLU_1610259_0_0_1"/>
<feature type="transmembrane region" description="Helical" evidence="1">
    <location>
        <begin position="123"/>
        <end position="143"/>
    </location>
</feature>
<keyword evidence="1" id="KW-0472">Membrane</keyword>
<evidence type="ECO:0000313" key="3">
    <source>
        <dbReference type="Proteomes" id="UP000008493"/>
    </source>
</evidence>
<feature type="transmembrane region" description="Helical" evidence="1">
    <location>
        <begin position="47"/>
        <end position="65"/>
    </location>
</feature>
<reference evidence="3" key="1">
    <citation type="journal article" date="2012" name="Proc. Natl. Acad. Sci. U.S.A.">
        <title>Genome sequence of the button mushroom Agaricus bisporus reveals mechanisms governing adaptation to a humic-rich ecological niche.</title>
        <authorList>
            <person name="Morin E."/>
            <person name="Kohler A."/>
            <person name="Baker A.R."/>
            <person name="Foulongne-Oriol M."/>
            <person name="Lombard V."/>
            <person name="Nagy L.G."/>
            <person name="Ohm R.A."/>
            <person name="Patyshakuliyeva A."/>
            <person name="Brun A."/>
            <person name="Aerts A.L."/>
            <person name="Bailey A.M."/>
            <person name="Billette C."/>
            <person name="Coutinho P.M."/>
            <person name="Deakin G."/>
            <person name="Doddapaneni H."/>
            <person name="Floudas D."/>
            <person name="Grimwood J."/>
            <person name="Hilden K."/>
            <person name="Kuees U."/>
            <person name="LaButti K.M."/>
            <person name="Lapidus A."/>
            <person name="Lindquist E.A."/>
            <person name="Lucas S.M."/>
            <person name="Murat C."/>
            <person name="Riley R.W."/>
            <person name="Salamov A.A."/>
            <person name="Schmutz J."/>
            <person name="Subramanian V."/>
            <person name="Woesten H.A.B."/>
            <person name="Xu J."/>
            <person name="Eastwood D.C."/>
            <person name="Foster G.D."/>
            <person name="Sonnenberg A.S."/>
            <person name="Cullen D."/>
            <person name="de Vries R.P."/>
            <person name="Lundell T."/>
            <person name="Hibbett D.S."/>
            <person name="Henrissat B."/>
            <person name="Burton K.S."/>
            <person name="Kerrigan R.W."/>
            <person name="Challen M.P."/>
            <person name="Grigoriev I.V."/>
            <person name="Martin F."/>
        </authorList>
    </citation>
    <scope>NUCLEOTIDE SEQUENCE [LARGE SCALE GENOMIC DNA]</scope>
    <source>
        <strain evidence="3">JB137-S8 / ATCC MYA-4627 / FGSC 10392</strain>
    </source>
</reference>
<accession>K5Y360</accession>
<dbReference type="RefSeq" id="XP_007326399.1">
    <property type="nucleotide sequence ID" value="XM_007326337.1"/>
</dbReference>
<evidence type="ECO:0000313" key="2">
    <source>
        <dbReference type="EMBL" id="EKM82360.1"/>
    </source>
</evidence>
<dbReference type="OMA" id="TAFAYCI"/>
<keyword evidence="3" id="KW-1185">Reference proteome</keyword>
<dbReference type="EMBL" id="JH971386">
    <property type="protein sequence ID" value="EKM82360.1"/>
    <property type="molecule type" value="Genomic_DNA"/>
</dbReference>
<dbReference type="InParanoid" id="K5Y360"/>
<evidence type="ECO:0000256" key="1">
    <source>
        <dbReference type="SAM" id="Phobius"/>
    </source>
</evidence>
<feature type="transmembrane region" description="Helical" evidence="1">
    <location>
        <begin position="86"/>
        <end position="111"/>
    </location>
</feature>
<dbReference type="GeneID" id="18823137"/>
<dbReference type="Proteomes" id="UP000008493">
    <property type="component" value="Unassembled WGS sequence"/>
</dbReference>
<proteinExistence type="predicted"/>
<gene>
    <name evidence="2" type="ORF">AGABI1DRAFT_111010</name>
</gene>